<accession>A0AAJ0BQS6</accession>
<dbReference type="AlphaFoldDB" id="A0AAJ0BQS6"/>
<dbReference type="GeneID" id="85313493"/>
<keyword evidence="2" id="KW-1185">Reference proteome</keyword>
<evidence type="ECO:0000313" key="1">
    <source>
        <dbReference type="EMBL" id="KAK1762556.1"/>
    </source>
</evidence>
<dbReference type="RefSeq" id="XP_060278769.1">
    <property type="nucleotide sequence ID" value="XM_060430306.1"/>
</dbReference>
<dbReference type="Proteomes" id="UP001244011">
    <property type="component" value="Unassembled WGS sequence"/>
</dbReference>
<reference evidence="1" key="1">
    <citation type="submission" date="2023-06" db="EMBL/GenBank/DDBJ databases">
        <title>Genome-scale phylogeny and comparative genomics of the fungal order Sordariales.</title>
        <authorList>
            <consortium name="Lawrence Berkeley National Laboratory"/>
            <person name="Hensen N."/>
            <person name="Bonometti L."/>
            <person name="Westerberg I."/>
            <person name="Brannstrom I.O."/>
            <person name="Guillou S."/>
            <person name="Cros-Aarteil S."/>
            <person name="Calhoun S."/>
            <person name="Haridas S."/>
            <person name="Kuo A."/>
            <person name="Mondo S."/>
            <person name="Pangilinan J."/>
            <person name="Riley R."/>
            <person name="Labutti K."/>
            <person name="Andreopoulos B."/>
            <person name="Lipzen A."/>
            <person name="Chen C."/>
            <person name="Yanf M."/>
            <person name="Daum C."/>
            <person name="Ng V."/>
            <person name="Clum A."/>
            <person name="Steindorff A."/>
            <person name="Ohm R."/>
            <person name="Martin F."/>
            <person name="Silar P."/>
            <person name="Natvig D."/>
            <person name="Lalanne C."/>
            <person name="Gautier V."/>
            <person name="Ament-Velasquez S.L."/>
            <person name="Kruys A."/>
            <person name="Hutchinson M.I."/>
            <person name="Powell A.J."/>
            <person name="Barry K."/>
            <person name="Miller A.N."/>
            <person name="Grigoriev I.V."/>
            <person name="Debuchy R."/>
            <person name="Gladieux P."/>
            <person name="Thoren M.H."/>
            <person name="Johannesson H."/>
        </authorList>
    </citation>
    <scope>NUCLEOTIDE SEQUENCE</scope>
    <source>
        <strain evidence="1">8032-3</strain>
    </source>
</reference>
<name>A0AAJ0BQS6_9PEZI</name>
<evidence type="ECO:0000313" key="2">
    <source>
        <dbReference type="Proteomes" id="UP001244011"/>
    </source>
</evidence>
<proteinExistence type="predicted"/>
<dbReference type="EMBL" id="MU839036">
    <property type="protein sequence ID" value="KAK1762556.1"/>
    <property type="molecule type" value="Genomic_DNA"/>
</dbReference>
<gene>
    <name evidence="1" type="ORF">QBC33DRAFT_563725</name>
</gene>
<organism evidence="1 2">
    <name type="scientific">Phialemonium atrogriseum</name>
    <dbReference type="NCBI Taxonomy" id="1093897"/>
    <lineage>
        <taxon>Eukaryota</taxon>
        <taxon>Fungi</taxon>
        <taxon>Dikarya</taxon>
        <taxon>Ascomycota</taxon>
        <taxon>Pezizomycotina</taxon>
        <taxon>Sordariomycetes</taxon>
        <taxon>Sordariomycetidae</taxon>
        <taxon>Cephalothecales</taxon>
        <taxon>Cephalothecaceae</taxon>
        <taxon>Phialemonium</taxon>
    </lineage>
</organism>
<sequence>MKPPVYPTRSPASSASSFFPAEWSQHVLQKRYRDPMRLKQTLDDMYGPGQYKVMEKGGRWILGLPKPMSESDLEELDKRTYHHY</sequence>
<protein>
    <submittedName>
        <fullName evidence="1">Uncharacterized protein</fullName>
    </submittedName>
</protein>
<comment type="caution">
    <text evidence="1">The sequence shown here is derived from an EMBL/GenBank/DDBJ whole genome shotgun (WGS) entry which is preliminary data.</text>
</comment>